<evidence type="ECO:0000259" key="1">
    <source>
        <dbReference type="Pfam" id="PF01814"/>
    </source>
</evidence>
<dbReference type="OrthoDB" id="5197650at2"/>
<reference evidence="3" key="2">
    <citation type="submission" date="2016-04" db="EMBL/GenBank/DDBJ databases">
        <title>Planomonospora sphaerica JCM9374 whole genome shotgun sequence.</title>
        <authorList>
            <person name="Suzuki T."/>
            <person name="Dohra H."/>
            <person name="Kodani S."/>
        </authorList>
    </citation>
    <scope>NUCLEOTIDE SEQUENCE [LARGE SCALE GENOMIC DNA]</scope>
    <source>
        <strain evidence="3">JCM 9374</strain>
    </source>
</reference>
<sequence>MSELDLTALHGMHDALRREVVRLTRFAFRAGPDPRRVLRWRQFERSLRLHFAAEDRALWPPLRRSLAHRPDRLTLLEALEAEHTALEELIDVIDELHAHPGIDLGIGGLGDLTDSLVTGLTGHLEHEEDAVLPLIRQVLTARQWARFTRLHTRPTDLGHWDAAP</sequence>
<dbReference type="AlphaFoldDB" id="A0A161LG87"/>
<name>A0A161LG87_9ACTN</name>
<reference evidence="2 3" key="1">
    <citation type="journal article" date="2016" name="Genome Announc.">
        <title>Draft Genome Sequence of Planomonospora sphaerica JCM9374, a Rare Actinomycete.</title>
        <authorList>
            <person name="Dohra H."/>
            <person name="Suzuki T."/>
            <person name="Inoue Y."/>
            <person name="Kodani S."/>
        </authorList>
    </citation>
    <scope>NUCLEOTIDE SEQUENCE [LARGE SCALE GENOMIC DNA]</scope>
    <source>
        <strain evidence="2 3">JCM 9374</strain>
    </source>
</reference>
<keyword evidence="3" id="KW-1185">Reference proteome</keyword>
<dbReference type="RefSeq" id="WP_068893841.1">
    <property type="nucleotide sequence ID" value="NZ_BDCX01000001.1"/>
</dbReference>
<dbReference type="Gene3D" id="1.20.120.520">
    <property type="entry name" value="nmb1532 protein domain like"/>
    <property type="match status" value="1"/>
</dbReference>
<dbReference type="InterPro" id="IPR012312">
    <property type="entry name" value="Hemerythrin-like"/>
</dbReference>
<dbReference type="STRING" id="161355.PS9374_00025"/>
<evidence type="ECO:0000313" key="2">
    <source>
        <dbReference type="EMBL" id="GAT64395.1"/>
    </source>
</evidence>
<dbReference type="Proteomes" id="UP000077701">
    <property type="component" value="Unassembled WGS sequence"/>
</dbReference>
<dbReference type="EMBL" id="BDCX01000001">
    <property type="protein sequence ID" value="GAT64395.1"/>
    <property type="molecule type" value="Genomic_DNA"/>
</dbReference>
<feature type="domain" description="Hemerythrin-like" evidence="1">
    <location>
        <begin position="7"/>
        <end position="135"/>
    </location>
</feature>
<protein>
    <submittedName>
        <fullName evidence="2">Hemerythrin</fullName>
    </submittedName>
</protein>
<dbReference type="Pfam" id="PF01814">
    <property type="entry name" value="Hemerythrin"/>
    <property type="match status" value="1"/>
</dbReference>
<comment type="caution">
    <text evidence="2">The sequence shown here is derived from an EMBL/GenBank/DDBJ whole genome shotgun (WGS) entry which is preliminary data.</text>
</comment>
<gene>
    <name evidence="2" type="ORF">PS9374_00025</name>
</gene>
<accession>A0A161LG87</accession>
<proteinExistence type="predicted"/>
<organism evidence="2 3">
    <name type="scientific">Planomonospora sphaerica</name>
    <dbReference type="NCBI Taxonomy" id="161355"/>
    <lineage>
        <taxon>Bacteria</taxon>
        <taxon>Bacillati</taxon>
        <taxon>Actinomycetota</taxon>
        <taxon>Actinomycetes</taxon>
        <taxon>Streptosporangiales</taxon>
        <taxon>Streptosporangiaceae</taxon>
        <taxon>Planomonospora</taxon>
    </lineage>
</organism>
<evidence type="ECO:0000313" key="3">
    <source>
        <dbReference type="Proteomes" id="UP000077701"/>
    </source>
</evidence>